<evidence type="ECO:0000256" key="1">
    <source>
        <dbReference type="SAM" id="MobiDB-lite"/>
    </source>
</evidence>
<evidence type="ECO:0000313" key="2">
    <source>
        <dbReference type="EMBL" id="NOK32766.1"/>
    </source>
</evidence>
<dbReference type="RefSeq" id="WP_171433336.1">
    <property type="nucleotide sequence ID" value="NZ_JABFJV010000020.1"/>
</dbReference>
<protein>
    <submittedName>
        <fullName evidence="2">Uncharacterized protein</fullName>
    </submittedName>
</protein>
<dbReference type="AlphaFoldDB" id="A0A7Y4NQJ3"/>
<organism evidence="2 3">
    <name type="scientific">Corallococcus exercitus</name>
    <dbReference type="NCBI Taxonomy" id="2316736"/>
    <lineage>
        <taxon>Bacteria</taxon>
        <taxon>Pseudomonadati</taxon>
        <taxon>Myxococcota</taxon>
        <taxon>Myxococcia</taxon>
        <taxon>Myxococcales</taxon>
        <taxon>Cystobacterineae</taxon>
        <taxon>Myxococcaceae</taxon>
        <taxon>Corallococcus</taxon>
    </lineage>
</organism>
<dbReference type="Proteomes" id="UP000563426">
    <property type="component" value="Unassembled WGS sequence"/>
</dbReference>
<reference evidence="2 3" key="1">
    <citation type="submission" date="2020-05" db="EMBL/GenBank/DDBJ databases">
        <authorList>
            <person name="Whitworth D."/>
        </authorList>
    </citation>
    <scope>NUCLEOTIDE SEQUENCE [LARGE SCALE GENOMIC DNA]</scope>
    <source>
        <strain evidence="2 3">AB043B</strain>
    </source>
</reference>
<proteinExistence type="predicted"/>
<dbReference type="SUPFAM" id="SSF48695">
    <property type="entry name" value="Multiheme cytochromes"/>
    <property type="match status" value="1"/>
</dbReference>
<comment type="caution">
    <text evidence="2">The sequence shown here is derived from an EMBL/GenBank/DDBJ whole genome shotgun (WGS) entry which is preliminary data.</text>
</comment>
<accession>A0A7Y4NQJ3</accession>
<dbReference type="EMBL" id="JABFJV010000020">
    <property type="protein sequence ID" value="NOK32766.1"/>
    <property type="molecule type" value="Genomic_DNA"/>
</dbReference>
<name>A0A7Y4NQJ3_9BACT</name>
<feature type="compositionally biased region" description="Polar residues" evidence="1">
    <location>
        <begin position="165"/>
        <end position="181"/>
    </location>
</feature>
<feature type="region of interest" description="Disordered" evidence="1">
    <location>
        <begin position="165"/>
        <end position="190"/>
    </location>
</feature>
<dbReference type="InterPro" id="IPR036280">
    <property type="entry name" value="Multihaem_cyt_sf"/>
</dbReference>
<gene>
    <name evidence="2" type="ORF">HMI49_06085</name>
</gene>
<sequence>MPRPVRDVTRWMGIALLCGAPGCSVEPELARVVDAGMEAGVDAGPAPTTCASGSIWTESSGDTGPTMAPGYACRSCHLRQAPTLAYYFMGTVFPTLHEKDGCDARLLEPSRVKVEILDAEGQVRLTLVPNAAGNVLSTTLQPSFPLPYRARLVGPDGTSRTMVTPQSSGDCNTCHTEQGTQGAPGRIALP</sequence>
<keyword evidence="3" id="KW-1185">Reference proteome</keyword>
<evidence type="ECO:0000313" key="3">
    <source>
        <dbReference type="Proteomes" id="UP000563426"/>
    </source>
</evidence>